<keyword evidence="1" id="KW-0472">Membrane</keyword>
<keyword evidence="3" id="KW-1185">Reference proteome</keyword>
<proteinExistence type="predicted"/>
<accession>A0ABD1YHK0</accession>
<name>A0ABD1YHK0_9MARC</name>
<dbReference type="EMBL" id="JBHFFA010000004">
    <property type="protein sequence ID" value="KAL2629879.1"/>
    <property type="molecule type" value="Genomic_DNA"/>
</dbReference>
<evidence type="ECO:0000313" key="3">
    <source>
        <dbReference type="Proteomes" id="UP001605036"/>
    </source>
</evidence>
<sequence>MNTDAWAIVVYEGSSSSFIFPSFPKTFAVLHTSLVVLWAYWYLDYNRVEDLDHLRSIERYVAKRRIQVCEASSGNDYVALQAAITFSQGSKSLDCRRNSHQGEHLR</sequence>
<comment type="caution">
    <text evidence="2">The sequence shown here is derived from an EMBL/GenBank/DDBJ whole genome shotgun (WGS) entry which is preliminary data.</text>
</comment>
<keyword evidence="1" id="KW-0812">Transmembrane</keyword>
<gene>
    <name evidence="2" type="ORF">R1flu_014565</name>
</gene>
<organism evidence="2 3">
    <name type="scientific">Riccia fluitans</name>
    <dbReference type="NCBI Taxonomy" id="41844"/>
    <lineage>
        <taxon>Eukaryota</taxon>
        <taxon>Viridiplantae</taxon>
        <taxon>Streptophyta</taxon>
        <taxon>Embryophyta</taxon>
        <taxon>Marchantiophyta</taxon>
        <taxon>Marchantiopsida</taxon>
        <taxon>Marchantiidae</taxon>
        <taxon>Marchantiales</taxon>
        <taxon>Ricciaceae</taxon>
        <taxon>Riccia</taxon>
    </lineage>
</organism>
<feature type="transmembrane region" description="Helical" evidence="1">
    <location>
        <begin position="26"/>
        <end position="43"/>
    </location>
</feature>
<evidence type="ECO:0000256" key="1">
    <source>
        <dbReference type="SAM" id="Phobius"/>
    </source>
</evidence>
<evidence type="ECO:0000313" key="2">
    <source>
        <dbReference type="EMBL" id="KAL2629879.1"/>
    </source>
</evidence>
<dbReference type="Proteomes" id="UP001605036">
    <property type="component" value="Unassembled WGS sequence"/>
</dbReference>
<keyword evidence="1" id="KW-1133">Transmembrane helix</keyword>
<dbReference type="AlphaFoldDB" id="A0ABD1YHK0"/>
<protein>
    <submittedName>
        <fullName evidence="2">Uncharacterized protein</fullName>
    </submittedName>
</protein>
<reference evidence="2 3" key="1">
    <citation type="submission" date="2024-09" db="EMBL/GenBank/DDBJ databases">
        <title>Chromosome-scale assembly of Riccia fluitans.</title>
        <authorList>
            <person name="Paukszto L."/>
            <person name="Sawicki J."/>
            <person name="Karawczyk K."/>
            <person name="Piernik-Szablinska J."/>
            <person name="Szczecinska M."/>
            <person name="Mazdziarz M."/>
        </authorList>
    </citation>
    <scope>NUCLEOTIDE SEQUENCE [LARGE SCALE GENOMIC DNA]</scope>
    <source>
        <strain evidence="2">Rf_01</strain>
        <tissue evidence="2">Aerial parts of the thallus</tissue>
    </source>
</reference>